<dbReference type="EMBL" id="LDJX01000004">
    <property type="protein sequence ID" value="KPM31642.1"/>
    <property type="molecule type" value="Genomic_DNA"/>
</dbReference>
<protein>
    <submittedName>
        <fullName evidence="1">Uncharacterized protein</fullName>
    </submittedName>
</protein>
<evidence type="ECO:0000313" key="2">
    <source>
        <dbReference type="Proteomes" id="UP000050280"/>
    </source>
</evidence>
<organism evidence="1 2">
    <name type="scientific">Croceitalea dokdonensis DOKDO 023</name>
    <dbReference type="NCBI Taxonomy" id="1300341"/>
    <lineage>
        <taxon>Bacteria</taxon>
        <taxon>Pseudomonadati</taxon>
        <taxon>Bacteroidota</taxon>
        <taxon>Flavobacteriia</taxon>
        <taxon>Flavobacteriales</taxon>
        <taxon>Flavobacteriaceae</taxon>
        <taxon>Croceitalea</taxon>
    </lineage>
</organism>
<keyword evidence="2" id="KW-1185">Reference proteome</keyword>
<reference evidence="1 2" key="1">
    <citation type="submission" date="2015-09" db="EMBL/GenBank/DDBJ databases">
        <title>Genome sequence of the marine flavobacterium Croceitalea dokdonensis DOKDO 023 that contains proton- and sodium-pumping rhodopsins.</title>
        <authorList>
            <person name="Kwon S.-K."/>
            <person name="Lee H.K."/>
            <person name="Kwak M.-J."/>
            <person name="Kim J.F."/>
        </authorList>
    </citation>
    <scope>NUCLEOTIDE SEQUENCE [LARGE SCALE GENOMIC DNA]</scope>
    <source>
        <strain evidence="1 2">DOKDO 023</strain>
    </source>
</reference>
<name>A0A0P7ATA1_9FLAO</name>
<dbReference type="Pfam" id="PF20391">
    <property type="entry name" value="DUF6686"/>
    <property type="match status" value="1"/>
</dbReference>
<accession>A0A0P7ATA1</accession>
<proteinExistence type="predicted"/>
<dbReference type="OrthoDB" id="1354274at2"/>
<gene>
    <name evidence="1" type="ORF">I595_2136</name>
</gene>
<dbReference type="Proteomes" id="UP000050280">
    <property type="component" value="Unassembled WGS sequence"/>
</dbReference>
<dbReference type="InterPro" id="IPR046508">
    <property type="entry name" value="DUF6686"/>
</dbReference>
<dbReference type="AlphaFoldDB" id="A0A0P7ATA1"/>
<comment type="caution">
    <text evidence="1">The sequence shown here is derived from an EMBL/GenBank/DDBJ whole genome shotgun (WGS) entry which is preliminary data.</text>
</comment>
<sequence>MAHEVYPIYSNNFGVAFSYCRTSNSNPKKIQIVFRDTGLLLTTEELYRFALLVRNVLLKYRNDGYCRASDGCKKLLLDTPAHQITLAVNYYEIEAIDDLIQGTLFQLNLDDYLENTLN</sequence>
<dbReference type="RefSeq" id="WP_054559235.1">
    <property type="nucleotide sequence ID" value="NZ_LDJX01000004.1"/>
</dbReference>
<evidence type="ECO:0000313" key="1">
    <source>
        <dbReference type="EMBL" id="KPM31642.1"/>
    </source>
</evidence>